<name>A0ABP1D9W3_9APHY</name>
<sequence>MASSKGKAREDVHWQLGWWELSPLLDRAHRPLAWSKSSVIFSAHHTKPLVLARHFNSSRHFELAVPQAIRLDPDSYSPPTLIYISPDDDWLFAYFSGAKDNIGCLWHRGLHLDAWTIGDSWSMAHGAGIVAAAWVTSHREWVVSDSGTASRLPPLGPTLPFNSPILLLVTESRDVNVCLLPPSVPSVKILRTSLVQSTTASESTSPPLEGTSLGGRHVCIAAAIGLSYNDPSILIAMRSHLLPPDDPSSDHPLDMVLPLDLDQPLPAAHTTSTAQSNLWEIWGEEAMIELCEVTLGKGGAPTQVSTKPLPPISRPGSRIADLTFFCSQPEPPGNASPMATKDPRRQAKEQADKRGSIYLAATFINCVDYTSPPQSEVTIYSFTRNPAASSRWSLYKEHTRTFTTAVLAFLIPSPSKTNVFAGFLDLSGTYRRSKKKPHEVSIGNIVALSLPDLTNDDRWESSPIMSITDYVGRDVPAGLATSPNNVLLCMSSFTPEPRVAIHALPRRKPIPGPNAESRADLARFLAAAVLAHSSLSDIVSLLISNSSPDGLLSSSLVGAMAILENNSFGLSDVWLYEVLGVATEIARGKYLKAPDSAEKALLEAQWTSLHDMCSVATLETAFSDCRDGDSYDLEAIWQLVGLAMWFKDYLERLIKDCVTIGDNFANAQTQVSAIPLGLANSSLLHFLHRYPLNNLQSTVSHVKRLRDDLKSLSPKVENAQMAKELLMDSFACSGVDVDALSSVLEEVKVISATISASELRQCLASFSPIPSLRPQIQQIVEKICSSKTVNRQKLFIKAADLVDAIYQWPAAEYAKEKDRDIVTKGVLLHRGTILRCVRCGGRYEVSDGKVGDHISLRWRAWERTWAYQCICGGSWTFSVVAP</sequence>
<dbReference type="Proteomes" id="UP001497453">
    <property type="component" value="Chromosome 3"/>
</dbReference>
<organism evidence="3 4">
    <name type="scientific">Somion occarium</name>
    <dbReference type="NCBI Taxonomy" id="3059160"/>
    <lineage>
        <taxon>Eukaryota</taxon>
        <taxon>Fungi</taxon>
        <taxon>Dikarya</taxon>
        <taxon>Basidiomycota</taxon>
        <taxon>Agaricomycotina</taxon>
        <taxon>Agaricomycetes</taxon>
        <taxon>Polyporales</taxon>
        <taxon>Cerrenaceae</taxon>
        <taxon>Somion</taxon>
    </lineage>
</organism>
<feature type="domain" description="Mediator complex subunit 16 C-terminal" evidence="2">
    <location>
        <begin position="812"/>
        <end position="876"/>
    </location>
</feature>
<evidence type="ECO:0000256" key="1">
    <source>
        <dbReference type="SAM" id="MobiDB-lite"/>
    </source>
</evidence>
<dbReference type="InterPro" id="IPR048339">
    <property type="entry name" value="Mediator_Med16_C"/>
</dbReference>
<evidence type="ECO:0000313" key="4">
    <source>
        <dbReference type="Proteomes" id="UP001497453"/>
    </source>
</evidence>
<evidence type="ECO:0000259" key="2">
    <source>
        <dbReference type="Pfam" id="PF20719"/>
    </source>
</evidence>
<protein>
    <recommendedName>
        <fullName evidence="2">Mediator complex subunit 16 C-terminal domain-containing protein</fullName>
    </recommendedName>
</protein>
<proteinExistence type="predicted"/>
<keyword evidence="4" id="KW-1185">Reference proteome</keyword>
<dbReference type="Pfam" id="PF20719">
    <property type="entry name" value="Med16_C"/>
    <property type="match status" value="1"/>
</dbReference>
<feature type="region of interest" description="Disordered" evidence="1">
    <location>
        <begin position="329"/>
        <end position="351"/>
    </location>
</feature>
<dbReference type="EMBL" id="OZ037946">
    <property type="protein sequence ID" value="CAL1704651.1"/>
    <property type="molecule type" value="Genomic_DNA"/>
</dbReference>
<accession>A0ABP1D9W3</accession>
<gene>
    <name evidence="3" type="ORF">GFSPODELE1_LOCUS5086</name>
</gene>
<feature type="compositionally biased region" description="Basic and acidic residues" evidence="1">
    <location>
        <begin position="341"/>
        <end position="351"/>
    </location>
</feature>
<evidence type="ECO:0000313" key="3">
    <source>
        <dbReference type="EMBL" id="CAL1704651.1"/>
    </source>
</evidence>
<reference evidence="4" key="1">
    <citation type="submission" date="2024-04" db="EMBL/GenBank/DDBJ databases">
        <authorList>
            <person name="Shaw F."/>
            <person name="Minotto A."/>
        </authorList>
    </citation>
    <scope>NUCLEOTIDE SEQUENCE [LARGE SCALE GENOMIC DNA]</scope>
</reference>